<protein>
    <submittedName>
        <fullName evidence="2">Uncharacterized protein</fullName>
    </submittedName>
</protein>
<name>A0ABU5Q465_9BACT</name>
<keyword evidence="3" id="KW-1185">Reference proteome</keyword>
<comment type="caution">
    <text evidence="2">The sequence shown here is derived from an EMBL/GenBank/DDBJ whole genome shotgun (WGS) entry which is preliminary data.</text>
</comment>
<proteinExistence type="predicted"/>
<evidence type="ECO:0000313" key="2">
    <source>
        <dbReference type="EMBL" id="MEA5137615.1"/>
    </source>
</evidence>
<keyword evidence="1" id="KW-0812">Transmembrane</keyword>
<keyword evidence="1" id="KW-1133">Transmembrane helix</keyword>
<feature type="transmembrane region" description="Helical" evidence="1">
    <location>
        <begin position="6"/>
        <end position="25"/>
    </location>
</feature>
<gene>
    <name evidence="2" type="ORF">VB248_00645</name>
</gene>
<evidence type="ECO:0000313" key="3">
    <source>
        <dbReference type="Proteomes" id="UP001302949"/>
    </source>
</evidence>
<reference evidence="2 3" key="1">
    <citation type="submission" date="2023-12" db="EMBL/GenBank/DDBJ databases">
        <title>Novel species of the genus Arcicella isolated from rivers.</title>
        <authorList>
            <person name="Lu H."/>
        </authorList>
    </citation>
    <scope>NUCLEOTIDE SEQUENCE [LARGE SCALE GENOMIC DNA]</scope>
    <source>
        <strain evidence="2 3">KCTC 23307</strain>
    </source>
</reference>
<accession>A0ABU5Q465</accession>
<dbReference type="Proteomes" id="UP001302949">
    <property type="component" value="Unassembled WGS sequence"/>
</dbReference>
<dbReference type="RefSeq" id="WP_323294796.1">
    <property type="nucleotide sequence ID" value="NZ_JAYFUM010000001.1"/>
</dbReference>
<evidence type="ECO:0000256" key="1">
    <source>
        <dbReference type="SAM" id="Phobius"/>
    </source>
</evidence>
<sequence length="56" mass="6098">MDITEIKTYFFLALMLGLLIVAITMQDRIGSELFASLGIIVGTFISASLSDNDKAE</sequence>
<organism evidence="2 3">
    <name type="scientific">Arcicella rigui</name>
    <dbReference type="NCBI Taxonomy" id="797020"/>
    <lineage>
        <taxon>Bacteria</taxon>
        <taxon>Pseudomonadati</taxon>
        <taxon>Bacteroidota</taxon>
        <taxon>Cytophagia</taxon>
        <taxon>Cytophagales</taxon>
        <taxon>Flectobacillaceae</taxon>
        <taxon>Arcicella</taxon>
    </lineage>
</organism>
<feature type="transmembrane region" description="Helical" evidence="1">
    <location>
        <begin position="32"/>
        <end position="50"/>
    </location>
</feature>
<dbReference type="EMBL" id="JAYFUM010000001">
    <property type="protein sequence ID" value="MEA5137615.1"/>
    <property type="molecule type" value="Genomic_DNA"/>
</dbReference>
<keyword evidence="1" id="KW-0472">Membrane</keyword>